<evidence type="ECO:0000256" key="2">
    <source>
        <dbReference type="ARBA" id="ARBA00009997"/>
    </source>
</evidence>
<gene>
    <name evidence="8 10" type="primary">comB</name>
    <name evidence="10" type="ORF">NCTC13028_00698</name>
    <name evidence="9" type="ORF">SAMN05216497_10543</name>
</gene>
<reference evidence="9 11" key="1">
    <citation type="submission" date="2016-10" db="EMBL/GenBank/DDBJ databases">
        <authorList>
            <person name="Varghese N."/>
            <person name="Submissions S."/>
        </authorList>
    </citation>
    <scope>NUCLEOTIDE SEQUENCE [LARGE SCALE GENOMIC DNA]</scope>
    <source>
        <strain evidence="9 11">NLAE-zl-C224</strain>
    </source>
</reference>
<dbReference type="InterPro" id="IPR005238">
    <property type="entry name" value="ComB-like"/>
</dbReference>
<dbReference type="OrthoDB" id="4913at2"/>
<comment type="catalytic activity">
    <reaction evidence="7 8">
        <text>(2R)-O-phospho-3-sulfolactate + H2O = (2R)-3-sulfolactate + phosphate</text>
        <dbReference type="Rhea" id="RHEA:23416"/>
        <dbReference type="ChEBI" id="CHEBI:15377"/>
        <dbReference type="ChEBI" id="CHEBI:15597"/>
        <dbReference type="ChEBI" id="CHEBI:43474"/>
        <dbReference type="ChEBI" id="CHEBI:58738"/>
        <dbReference type="EC" id="3.1.3.71"/>
    </reaction>
</comment>
<keyword evidence="6 8" id="KW-0460">Magnesium</keyword>
<dbReference type="STRING" id="1494.SAMN05216497_10543"/>
<dbReference type="PANTHER" id="PTHR37311:SF1">
    <property type="entry name" value="2-PHOSPHOSULFOLACTATE PHOSPHATASE-RELATED"/>
    <property type="match status" value="1"/>
</dbReference>
<dbReference type="NCBIfam" id="NF002055">
    <property type="entry name" value="PRK00886.1-4"/>
    <property type="match status" value="1"/>
</dbReference>
<evidence type="ECO:0000256" key="8">
    <source>
        <dbReference type="HAMAP-Rule" id="MF_00490"/>
    </source>
</evidence>
<reference evidence="10 12" key="2">
    <citation type="submission" date="2018-06" db="EMBL/GenBank/DDBJ databases">
        <authorList>
            <consortium name="Pathogen Informatics"/>
            <person name="Doyle S."/>
        </authorList>
    </citation>
    <scope>NUCLEOTIDE SEQUENCE [LARGE SCALE GENOMIC DNA]</scope>
    <source>
        <strain evidence="10 12">NCTC13028</strain>
    </source>
</reference>
<evidence type="ECO:0000256" key="4">
    <source>
        <dbReference type="ARBA" id="ARBA00021948"/>
    </source>
</evidence>
<organism evidence="10 12">
    <name type="scientific">Clostridium cochlearium</name>
    <dbReference type="NCBI Taxonomy" id="1494"/>
    <lineage>
        <taxon>Bacteria</taxon>
        <taxon>Bacillati</taxon>
        <taxon>Bacillota</taxon>
        <taxon>Clostridia</taxon>
        <taxon>Eubacteriales</taxon>
        <taxon>Clostridiaceae</taxon>
        <taxon>Clostridium</taxon>
    </lineage>
</organism>
<dbReference type="RefSeq" id="WP_089864442.1">
    <property type="nucleotide sequence ID" value="NZ_FNGL01000005.1"/>
</dbReference>
<dbReference type="Proteomes" id="UP000250223">
    <property type="component" value="Unassembled WGS sequence"/>
</dbReference>
<protein>
    <recommendedName>
        <fullName evidence="4 8">Probable 2-phosphosulfolactate phosphatase</fullName>
        <ecNumber evidence="3 8">3.1.3.71</ecNumber>
    </recommendedName>
</protein>
<evidence type="ECO:0000313" key="11">
    <source>
        <dbReference type="Proteomes" id="UP000198811"/>
    </source>
</evidence>
<evidence type="ECO:0000256" key="7">
    <source>
        <dbReference type="ARBA" id="ARBA00033711"/>
    </source>
</evidence>
<proteinExistence type="inferred from homology"/>
<dbReference type="AlphaFoldDB" id="A0A240B493"/>
<name>A0A240B493_CLOCO</name>
<dbReference type="GeneID" id="70578265"/>
<sequence length="233" mass="26093">MKIDIIISADDIKEEKIKDKSIVVIDILRATSVIITALNNGCKEVVPVVEIEEALEKVKDNRENYILGGERKALKIEGFDCSNSPLEYSEELVENKTIVITTSNGTKAIKRALAAKDILIGALINGKAVAEKLIYLNNDVVIINAGTCGEFSIDDFICSGYIIDCISKSIEVELSDISKVAKYMYNMNPNMEFMKEARHFNRIMELGLFKDLEYCCKKDIVNIVPQYRDGIIK</sequence>
<dbReference type="HAMAP" id="MF_00490">
    <property type="entry name" value="ComB"/>
    <property type="match status" value="1"/>
</dbReference>
<dbReference type="GO" id="GO:0050532">
    <property type="term" value="F:2-phosphosulfolactate phosphatase activity"/>
    <property type="evidence" value="ECO:0007669"/>
    <property type="project" value="UniProtKB-UniRule"/>
</dbReference>
<dbReference type="SUPFAM" id="SSF142823">
    <property type="entry name" value="ComB-like"/>
    <property type="match status" value="1"/>
</dbReference>
<keyword evidence="5 8" id="KW-0378">Hydrolase</keyword>
<dbReference type="EMBL" id="UAWC01000001">
    <property type="protein sequence ID" value="SQB33787.1"/>
    <property type="molecule type" value="Genomic_DNA"/>
</dbReference>
<evidence type="ECO:0000256" key="6">
    <source>
        <dbReference type="ARBA" id="ARBA00022842"/>
    </source>
</evidence>
<evidence type="ECO:0000313" key="10">
    <source>
        <dbReference type="EMBL" id="SQB33787.1"/>
    </source>
</evidence>
<dbReference type="FunFam" id="3.90.1560.10:FF:000001">
    <property type="entry name" value="Probable 2-phosphosulfolactate phosphatase"/>
    <property type="match status" value="1"/>
</dbReference>
<evidence type="ECO:0000256" key="1">
    <source>
        <dbReference type="ARBA" id="ARBA00001946"/>
    </source>
</evidence>
<dbReference type="EC" id="3.1.3.71" evidence="3 8"/>
<dbReference type="GO" id="GO:0050545">
    <property type="term" value="F:sulfopyruvate decarboxylase activity"/>
    <property type="evidence" value="ECO:0007669"/>
    <property type="project" value="TreeGrafter"/>
</dbReference>
<dbReference type="InterPro" id="IPR036702">
    <property type="entry name" value="ComB-like_sf"/>
</dbReference>
<comment type="similarity">
    <text evidence="2 8">Belongs to the ComB family.</text>
</comment>
<evidence type="ECO:0000256" key="3">
    <source>
        <dbReference type="ARBA" id="ARBA00012953"/>
    </source>
</evidence>
<comment type="cofactor">
    <cofactor evidence="1 8">
        <name>Mg(2+)</name>
        <dbReference type="ChEBI" id="CHEBI:18420"/>
    </cofactor>
</comment>
<dbReference type="GO" id="GO:0000287">
    <property type="term" value="F:magnesium ion binding"/>
    <property type="evidence" value="ECO:0007669"/>
    <property type="project" value="UniProtKB-UniRule"/>
</dbReference>
<accession>A0A240B493</accession>
<dbReference type="Proteomes" id="UP000198811">
    <property type="component" value="Unassembled WGS sequence"/>
</dbReference>
<evidence type="ECO:0000256" key="5">
    <source>
        <dbReference type="ARBA" id="ARBA00022801"/>
    </source>
</evidence>
<evidence type="ECO:0000313" key="12">
    <source>
        <dbReference type="Proteomes" id="UP000250223"/>
    </source>
</evidence>
<dbReference type="EMBL" id="FNGL01000005">
    <property type="protein sequence ID" value="SDL02919.1"/>
    <property type="molecule type" value="Genomic_DNA"/>
</dbReference>
<evidence type="ECO:0000313" key="9">
    <source>
        <dbReference type="EMBL" id="SDL02919.1"/>
    </source>
</evidence>
<dbReference type="PANTHER" id="PTHR37311">
    <property type="entry name" value="2-PHOSPHOSULFOLACTATE PHOSPHATASE-RELATED"/>
    <property type="match status" value="1"/>
</dbReference>
<dbReference type="Gene3D" id="3.90.1560.10">
    <property type="entry name" value="ComB-like"/>
    <property type="match status" value="1"/>
</dbReference>
<keyword evidence="11" id="KW-1185">Reference proteome</keyword>
<dbReference type="Pfam" id="PF04029">
    <property type="entry name" value="2-ph_phosp"/>
    <property type="match status" value="1"/>
</dbReference>